<dbReference type="AlphaFoldDB" id="A0A5C5V615"/>
<evidence type="ECO:0000256" key="2">
    <source>
        <dbReference type="SAM" id="Phobius"/>
    </source>
</evidence>
<protein>
    <submittedName>
        <fullName evidence="3">Uncharacterized protein</fullName>
    </submittedName>
</protein>
<keyword evidence="1" id="KW-0802">TPR repeat</keyword>
<keyword evidence="2" id="KW-1133">Transmembrane helix</keyword>
<dbReference type="InterPro" id="IPR019734">
    <property type="entry name" value="TPR_rpt"/>
</dbReference>
<name>A0A5C5V615_9BACT</name>
<keyword evidence="2" id="KW-0812">Transmembrane</keyword>
<accession>A0A5C5V615</accession>
<feature type="transmembrane region" description="Helical" evidence="2">
    <location>
        <begin position="329"/>
        <end position="352"/>
    </location>
</feature>
<dbReference type="SUPFAM" id="SSF48452">
    <property type="entry name" value="TPR-like"/>
    <property type="match status" value="1"/>
</dbReference>
<keyword evidence="2" id="KW-0472">Membrane</keyword>
<dbReference type="Gene3D" id="1.25.40.10">
    <property type="entry name" value="Tetratricopeptide repeat domain"/>
    <property type="match status" value="1"/>
</dbReference>
<dbReference type="Proteomes" id="UP000316714">
    <property type="component" value="Unassembled WGS sequence"/>
</dbReference>
<feature type="repeat" description="TPR" evidence="1">
    <location>
        <begin position="96"/>
        <end position="129"/>
    </location>
</feature>
<gene>
    <name evidence="3" type="ORF">KOR34_38120</name>
</gene>
<reference evidence="3 4" key="1">
    <citation type="submission" date="2019-02" db="EMBL/GenBank/DDBJ databases">
        <title>Deep-cultivation of Planctomycetes and their phenomic and genomic characterization uncovers novel biology.</title>
        <authorList>
            <person name="Wiegand S."/>
            <person name="Jogler M."/>
            <person name="Boedeker C."/>
            <person name="Pinto D."/>
            <person name="Vollmers J."/>
            <person name="Rivas-Marin E."/>
            <person name="Kohn T."/>
            <person name="Peeters S.H."/>
            <person name="Heuer A."/>
            <person name="Rast P."/>
            <person name="Oberbeckmann S."/>
            <person name="Bunk B."/>
            <person name="Jeske O."/>
            <person name="Meyerdierks A."/>
            <person name="Storesund J.E."/>
            <person name="Kallscheuer N."/>
            <person name="Luecker S."/>
            <person name="Lage O.M."/>
            <person name="Pohl T."/>
            <person name="Merkel B.J."/>
            <person name="Hornburger P."/>
            <person name="Mueller R.-W."/>
            <person name="Bruemmer F."/>
            <person name="Labrenz M."/>
            <person name="Spormann A.M."/>
            <person name="Op Den Camp H."/>
            <person name="Overmann J."/>
            <person name="Amann R."/>
            <person name="Jetten M.S.M."/>
            <person name="Mascher T."/>
            <person name="Medema M.H."/>
            <person name="Devos D.P."/>
            <person name="Kaster A.-K."/>
            <person name="Ovreas L."/>
            <person name="Rohde M."/>
            <person name="Galperin M.Y."/>
            <person name="Jogler C."/>
        </authorList>
    </citation>
    <scope>NUCLEOTIDE SEQUENCE [LARGE SCALE GENOMIC DNA]</scope>
    <source>
        <strain evidence="3 4">KOR34</strain>
    </source>
</reference>
<dbReference type="EMBL" id="SIHJ01000002">
    <property type="protein sequence ID" value="TWT33976.1"/>
    <property type="molecule type" value="Genomic_DNA"/>
</dbReference>
<evidence type="ECO:0000313" key="4">
    <source>
        <dbReference type="Proteomes" id="UP000316714"/>
    </source>
</evidence>
<sequence length="362" mass="40709">MMAGGHCSACLWDSDTLAMERQRFPGAHELIAGYFVRHSDAYYKWRIADRSAIPADHRRPIDYDDIAVAYDKLGQHDKAIDAIREKIQRWPDEHRYESEANLGTFLIHAGQLEEGLTHISNAIDINPEAHFGREVYQKLLVEYVIESRRQDTQLPLDKDHAVADAGFYAFVLAVRESSKRPSATLAQDAAKGVMGMMRFGQEGSPILLEALGDLLLADHDDNDSKHLAARAYLRASYEVHDPDASIAYREKAQQALEMQLGTDFSEVESELKREIEQGKDLQRQTASDEAAWISLGKDLDAQFAEKYSGTPSFKVSRFDWSPIHPVTKLMIAGLGVLVALVGLIALAVRYTARRITLRRRLT</sequence>
<dbReference type="SMART" id="SM00028">
    <property type="entry name" value="TPR"/>
    <property type="match status" value="2"/>
</dbReference>
<dbReference type="PROSITE" id="PS50005">
    <property type="entry name" value="TPR"/>
    <property type="match status" value="1"/>
</dbReference>
<organism evidence="3 4">
    <name type="scientific">Posidoniimonas corsicana</name>
    <dbReference type="NCBI Taxonomy" id="1938618"/>
    <lineage>
        <taxon>Bacteria</taxon>
        <taxon>Pseudomonadati</taxon>
        <taxon>Planctomycetota</taxon>
        <taxon>Planctomycetia</taxon>
        <taxon>Pirellulales</taxon>
        <taxon>Lacipirellulaceae</taxon>
        <taxon>Posidoniimonas</taxon>
    </lineage>
</organism>
<comment type="caution">
    <text evidence="3">The sequence shown here is derived from an EMBL/GenBank/DDBJ whole genome shotgun (WGS) entry which is preliminary data.</text>
</comment>
<evidence type="ECO:0000256" key="1">
    <source>
        <dbReference type="PROSITE-ProRule" id="PRU00339"/>
    </source>
</evidence>
<evidence type="ECO:0000313" key="3">
    <source>
        <dbReference type="EMBL" id="TWT33976.1"/>
    </source>
</evidence>
<dbReference type="OrthoDB" id="214462at2"/>
<proteinExistence type="predicted"/>
<keyword evidence="4" id="KW-1185">Reference proteome</keyword>
<dbReference type="InterPro" id="IPR011990">
    <property type="entry name" value="TPR-like_helical_dom_sf"/>
</dbReference>